<dbReference type="GO" id="GO:0005581">
    <property type="term" value="C:collagen trimer"/>
    <property type="evidence" value="ECO:0007669"/>
    <property type="project" value="UniProtKB-KW"/>
</dbReference>
<feature type="domain" description="Collagen IV NC1" evidence="9">
    <location>
        <begin position="66"/>
        <end position="290"/>
    </location>
</feature>
<dbReference type="FunFam" id="2.170.240.10:FF:000001">
    <property type="entry name" value="Collagen IV alpha 1 chain"/>
    <property type="match status" value="1"/>
</dbReference>
<dbReference type="InterPro" id="IPR036954">
    <property type="entry name" value="Collagen_IV_NC_sf"/>
</dbReference>
<evidence type="ECO:0000256" key="4">
    <source>
        <dbReference type="ARBA" id="ARBA00022737"/>
    </source>
</evidence>
<dbReference type="GeneID" id="6757511"/>
<dbReference type="RefSeq" id="XP_002116198.1">
    <property type="nucleotide sequence ID" value="XM_002116162.1"/>
</dbReference>
<dbReference type="PhylomeDB" id="B3S7P7"/>
<name>B3S7P7_TRIAD</name>
<dbReference type="InterPro" id="IPR008160">
    <property type="entry name" value="Collagen"/>
</dbReference>
<keyword evidence="2" id="KW-0964">Secreted</keyword>
<evidence type="ECO:0000313" key="11">
    <source>
        <dbReference type="Proteomes" id="UP000009022"/>
    </source>
</evidence>
<dbReference type="InterPro" id="IPR019326">
    <property type="entry name" value="NDNF"/>
</dbReference>
<dbReference type="EMBL" id="DS985254">
    <property type="protein sequence ID" value="EDV21231.1"/>
    <property type="molecule type" value="Genomic_DNA"/>
</dbReference>
<dbReference type="GO" id="GO:0005201">
    <property type="term" value="F:extracellular matrix structural constituent"/>
    <property type="evidence" value="ECO:0007669"/>
    <property type="project" value="InterPro"/>
</dbReference>
<keyword evidence="5" id="KW-0084">Basement membrane</keyword>
<keyword evidence="6" id="KW-0176">Collagen</keyword>
<dbReference type="Pfam" id="PF01391">
    <property type="entry name" value="Collagen"/>
    <property type="match status" value="1"/>
</dbReference>
<dbReference type="SMART" id="SM00111">
    <property type="entry name" value="C4"/>
    <property type="match status" value="2"/>
</dbReference>
<dbReference type="Pfam" id="PF01413">
    <property type="entry name" value="C4"/>
    <property type="match status" value="2"/>
</dbReference>
<dbReference type="OrthoDB" id="10071882at2759"/>
<dbReference type="Proteomes" id="UP000009022">
    <property type="component" value="Unassembled WGS sequence"/>
</dbReference>
<dbReference type="Gene3D" id="2.170.240.10">
    <property type="entry name" value="Collagen IV, non-collagenous"/>
    <property type="match status" value="1"/>
</dbReference>
<dbReference type="HOGENOM" id="CLU_022857_0_0_1"/>
<keyword evidence="7" id="KW-1015">Disulfide bond</keyword>
<dbReference type="InterPro" id="IPR001442">
    <property type="entry name" value="Collagen_IV_NC"/>
</dbReference>
<dbReference type="InParanoid" id="B3S7P7"/>
<keyword evidence="11" id="KW-1185">Reference proteome</keyword>
<evidence type="ECO:0000256" key="1">
    <source>
        <dbReference type="ARBA" id="ARBA00004302"/>
    </source>
</evidence>
<sequence length="292" mass="31320">MGLNSTQRGLPGETGDLGVKGVIGQEGDIGSMGPKGQPSPPGTPGRPGQKGEPGIQGPSRSFADAGFLLTVHSQTDQIPDCPGNRTRLWIGYSFLSMTGKSKHSGQDLSSAGSCLRAFSTDPFAYCNGNNLCHRGGNSMVTYWLSTSLTPAMMTLTGLNIRPYISRCTVCEAEANSIALHSQSQTPPSCPSGYELLWQGYSYWMHTGQGKSVAGQDLSSPGSCLRRFQSMPFIECDGPSGSCFFYSNSKSFWVTAVNVTDQFEPPTATVLNFNDNPQSYISRCSVCLRKFTT</sequence>
<protein>
    <recommendedName>
        <fullName evidence="9">Collagen IV NC1 domain-containing protein</fullName>
    </recommendedName>
</protein>
<dbReference type="InterPro" id="IPR016187">
    <property type="entry name" value="CTDL_fold"/>
</dbReference>
<keyword evidence="3" id="KW-0272">Extracellular matrix</keyword>
<dbReference type="PROSITE" id="PS51403">
    <property type="entry name" value="NC1_IV"/>
    <property type="match status" value="1"/>
</dbReference>
<dbReference type="PANTHER" id="PTHR14619:SF7">
    <property type="match status" value="1"/>
</dbReference>
<gene>
    <name evidence="10" type="ORF">TRIADDRAFT_30529</name>
</gene>
<keyword evidence="4" id="KW-0677">Repeat</keyword>
<evidence type="ECO:0000256" key="7">
    <source>
        <dbReference type="ARBA" id="ARBA00023157"/>
    </source>
</evidence>
<evidence type="ECO:0000256" key="3">
    <source>
        <dbReference type="ARBA" id="ARBA00022530"/>
    </source>
</evidence>
<comment type="subcellular location">
    <subcellularLocation>
        <location evidence="1">Secreted</location>
        <location evidence="1">Extracellular space</location>
        <location evidence="1">Extracellular matrix</location>
        <location evidence="1">Basement membrane</location>
    </subcellularLocation>
</comment>
<accession>B3S7P7</accession>
<evidence type="ECO:0000256" key="2">
    <source>
        <dbReference type="ARBA" id="ARBA00022525"/>
    </source>
</evidence>
<dbReference type="KEGG" id="tad:TRIADDRAFT_30529"/>
<dbReference type="STRING" id="10228.B3S7P7"/>
<dbReference type="PANTHER" id="PTHR14619">
    <property type="entry name" value="NEURON-DERIVED NEUROTROPHIC FACTOR"/>
    <property type="match status" value="1"/>
</dbReference>
<proteinExistence type="predicted"/>
<dbReference type="GO" id="GO:0005604">
    <property type="term" value="C:basement membrane"/>
    <property type="evidence" value="ECO:0007669"/>
    <property type="project" value="UniProtKB-SubCell"/>
</dbReference>
<evidence type="ECO:0000256" key="8">
    <source>
        <dbReference type="SAM" id="MobiDB-lite"/>
    </source>
</evidence>
<evidence type="ECO:0000256" key="6">
    <source>
        <dbReference type="ARBA" id="ARBA00023119"/>
    </source>
</evidence>
<dbReference type="SUPFAM" id="SSF56436">
    <property type="entry name" value="C-type lectin-like"/>
    <property type="match status" value="2"/>
</dbReference>
<dbReference type="OMA" id="RIHVICH"/>
<feature type="region of interest" description="Disordered" evidence="8">
    <location>
        <begin position="1"/>
        <end position="59"/>
    </location>
</feature>
<organism evidence="10 11">
    <name type="scientific">Trichoplax adhaerens</name>
    <name type="common">Trichoplax reptans</name>
    <dbReference type="NCBI Taxonomy" id="10228"/>
    <lineage>
        <taxon>Eukaryota</taxon>
        <taxon>Metazoa</taxon>
        <taxon>Placozoa</taxon>
        <taxon>Uniplacotomia</taxon>
        <taxon>Trichoplacea</taxon>
        <taxon>Trichoplacidae</taxon>
        <taxon>Trichoplax</taxon>
    </lineage>
</organism>
<evidence type="ECO:0000259" key="9">
    <source>
        <dbReference type="PROSITE" id="PS51403"/>
    </source>
</evidence>
<evidence type="ECO:0000313" key="10">
    <source>
        <dbReference type="EMBL" id="EDV21231.1"/>
    </source>
</evidence>
<dbReference type="eggNOG" id="KOG3544">
    <property type="taxonomic scope" value="Eukaryota"/>
</dbReference>
<dbReference type="CTD" id="6757511"/>
<dbReference type="AlphaFoldDB" id="B3S7P7"/>
<reference evidence="10 11" key="1">
    <citation type="journal article" date="2008" name="Nature">
        <title>The Trichoplax genome and the nature of placozoans.</title>
        <authorList>
            <person name="Srivastava M."/>
            <person name="Begovic E."/>
            <person name="Chapman J."/>
            <person name="Putnam N.H."/>
            <person name="Hellsten U."/>
            <person name="Kawashima T."/>
            <person name="Kuo A."/>
            <person name="Mitros T."/>
            <person name="Salamov A."/>
            <person name="Carpenter M.L."/>
            <person name="Signorovitch A.Y."/>
            <person name="Moreno M.A."/>
            <person name="Kamm K."/>
            <person name="Grimwood J."/>
            <person name="Schmutz J."/>
            <person name="Shapiro H."/>
            <person name="Grigoriev I.V."/>
            <person name="Buss L.W."/>
            <person name="Schierwater B."/>
            <person name="Dellaporta S.L."/>
            <person name="Rokhsar D.S."/>
        </authorList>
    </citation>
    <scope>NUCLEOTIDE SEQUENCE [LARGE SCALE GENOMIC DNA]</scope>
    <source>
        <strain evidence="10 11">Grell-BS-1999</strain>
    </source>
</reference>
<evidence type="ECO:0000256" key="5">
    <source>
        <dbReference type="ARBA" id="ARBA00022869"/>
    </source>
</evidence>